<keyword evidence="2" id="KW-1185">Reference proteome</keyword>
<protein>
    <submittedName>
        <fullName evidence="1">Uncharacterized protein</fullName>
    </submittedName>
</protein>
<evidence type="ECO:0000313" key="2">
    <source>
        <dbReference type="Proteomes" id="UP001153331"/>
    </source>
</evidence>
<dbReference type="EMBL" id="JAPHNI010000423">
    <property type="protein sequence ID" value="KAJ8111255.1"/>
    <property type="molecule type" value="Genomic_DNA"/>
</dbReference>
<reference evidence="1" key="1">
    <citation type="submission" date="2022-11" db="EMBL/GenBank/DDBJ databases">
        <title>Genome Sequence of Boeremia exigua.</title>
        <authorList>
            <person name="Buettner E."/>
        </authorList>
    </citation>
    <scope>NUCLEOTIDE SEQUENCE</scope>
    <source>
        <strain evidence="1">CU02</strain>
    </source>
</reference>
<name>A0ACC2I7V3_9PLEO</name>
<proteinExistence type="predicted"/>
<sequence length="182" mass="19490">MVKLHMGIWAAIAAGGIMFLLIVLPLVGCMFSRSKKAKKAAELEELAAEKGEVVHSVPASAPAPAAPAPTRPANAILQKHKHVPELSESGVDSCAAVTTKELDVESASHAADVGKTITLRVYGWAKDEQNSNNGEEQLKTPQEEDIFGLVNLSSNGKTHPYIGTIITIRHRRYYANSDPEPG</sequence>
<comment type="caution">
    <text evidence="1">The sequence shown here is derived from an EMBL/GenBank/DDBJ whole genome shotgun (WGS) entry which is preliminary data.</text>
</comment>
<organism evidence="1 2">
    <name type="scientific">Boeremia exigua</name>
    <dbReference type="NCBI Taxonomy" id="749465"/>
    <lineage>
        <taxon>Eukaryota</taxon>
        <taxon>Fungi</taxon>
        <taxon>Dikarya</taxon>
        <taxon>Ascomycota</taxon>
        <taxon>Pezizomycotina</taxon>
        <taxon>Dothideomycetes</taxon>
        <taxon>Pleosporomycetidae</taxon>
        <taxon>Pleosporales</taxon>
        <taxon>Pleosporineae</taxon>
        <taxon>Didymellaceae</taxon>
        <taxon>Boeremia</taxon>
    </lineage>
</organism>
<accession>A0ACC2I7V3</accession>
<evidence type="ECO:0000313" key="1">
    <source>
        <dbReference type="EMBL" id="KAJ8111255.1"/>
    </source>
</evidence>
<dbReference type="Proteomes" id="UP001153331">
    <property type="component" value="Unassembled WGS sequence"/>
</dbReference>
<gene>
    <name evidence="1" type="ORF">OPT61_g6115</name>
</gene>